<accession>A0ABW5TV23</accession>
<evidence type="ECO:0000313" key="2">
    <source>
        <dbReference type="EMBL" id="MFD2732949.1"/>
    </source>
</evidence>
<organism evidence="2 3">
    <name type="scientific">Pedobacter alpinus</name>
    <dbReference type="NCBI Taxonomy" id="1590643"/>
    <lineage>
        <taxon>Bacteria</taxon>
        <taxon>Pseudomonadati</taxon>
        <taxon>Bacteroidota</taxon>
        <taxon>Sphingobacteriia</taxon>
        <taxon>Sphingobacteriales</taxon>
        <taxon>Sphingobacteriaceae</taxon>
        <taxon>Pedobacter</taxon>
    </lineage>
</organism>
<feature type="signal peptide" evidence="1">
    <location>
        <begin position="1"/>
        <end position="20"/>
    </location>
</feature>
<keyword evidence="1" id="KW-0732">Signal</keyword>
<gene>
    <name evidence="2" type="ORF">ACFSSE_14660</name>
</gene>
<dbReference type="EMBL" id="JBHULV010000050">
    <property type="protein sequence ID" value="MFD2732949.1"/>
    <property type="molecule type" value="Genomic_DNA"/>
</dbReference>
<proteinExistence type="predicted"/>
<evidence type="ECO:0008006" key="4">
    <source>
        <dbReference type="Google" id="ProtNLM"/>
    </source>
</evidence>
<comment type="caution">
    <text evidence="2">The sequence shown here is derived from an EMBL/GenBank/DDBJ whole genome shotgun (WGS) entry which is preliminary data.</text>
</comment>
<dbReference type="Proteomes" id="UP001597546">
    <property type="component" value="Unassembled WGS sequence"/>
</dbReference>
<reference evidence="3" key="1">
    <citation type="journal article" date="2019" name="Int. J. Syst. Evol. Microbiol.">
        <title>The Global Catalogue of Microorganisms (GCM) 10K type strain sequencing project: providing services to taxonomists for standard genome sequencing and annotation.</title>
        <authorList>
            <consortium name="The Broad Institute Genomics Platform"/>
            <consortium name="The Broad Institute Genome Sequencing Center for Infectious Disease"/>
            <person name="Wu L."/>
            <person name="Ma J."/>
        </authorList>
    </citation>
    <scope>NUCLEOTIDE SEQUENCE [LARGE SCALE GENOMIC DNA]</scope>
    <source>
        <strain evidence="3">KCTC 42456</strain>
    </source>
</reference>
<protein>
    <recommendedName>
        <fullName evidence="4">LTXXQ motif family protein</fullName>
    </recommendedName>
</protein>
<keyword evidence="3" id="KW-1185">Reference proteome</keyword>
<evidence type="ECO:0000256" key="1">
    <source>
        <dbReference type="SAM" id="SignalP"/>
    </source>
</evidence>
<evidence type="ECO:0000313" key="3">
    <source>
        <dbReference type="Proteomes" id="UP001597546"/>
    </source>
</evidence>
<feature type="chain" id="PRO_5047109421" description="LTXXQ motif family protein" evidence="1">
    <location>
        <begin position="21"/>
        <end position="108"/>
    </location>
</feature>
<sequence>MKKITTTFFAVILTATFAQAQMESLKSKQSNYLSKQINITDSLASQVENIMATYKASASKVMESKKLNPEEMRIKIDALIEEKNAKLKKILTEEQLDKLLPTTEKKKE</sequence>
<name>A0ABW5TV23_9SPHI</name>
<dbReference type="RefSeq" id="WP_379047958.1">
    <property type="nucleotide sequence ID" value="NZ_JBHSKW010000069.1"/>
</dbReference>